<dbReference type="InterPro" id="IPR019557">
    <property type="entry name" value="AminoTfrase-like_pln_mobile"/>
</dbReference>
<proteinExistence type="predicted"/>
<reference evidence="4" key="1">
    <citation type="submission" date="2013-09" db="EMBL/GenBank/DDBJ databases">
        <title>Corchorus olitorius genome sequencing.</title>
        <authorList>
            <person name="Alam M."/>
            <person name="Haque M.S."/>
            <person name="Islam M.S."/>
            <person name="Emdad E.M."/>
            <person name="Islam M.M."/>
            <person name="Ahmed B."/>
            <person name="Halim A."/>
            <person name="Hossen Q.M.M."/>
            <person name="Hossain M.Z."/>
            <person name="Ahmed R."/>
            <person name="Khan M.M."/>
            <person name="Islam R."/>
            <person name="Rashid M.M."/>
            <person name="Khan S.A."/>
            <person name="Rahman M.S."/>
            <person name="Alam M."/>
            <person name="Yahiya A.S."/>
            <person name="Khan M.S."/>
            <person name="Azam M.S."/>
            <person name="Haque T."/>
            <person name="Lashkar M.Z.H."/>
            <person name="Akhand A.I."/>
            <person name="Morshed G."/>
            <person name="Roy S."/>
            <person name="Uddin K.S."/>
            <person name="Rabeya T."/>
            <person name="Hossain A.S."/>
            <person name="Chowdhury A."/>
            <person name="Snigdha A.R."/>
            <person name="Mortoza M.S."/>
            <person name="Matin S.A."/>
            <person name="Hoque S.M.E."/>
            <person name="Islam M.K."/>
            <person name="Roy D.K."/>
            <person name="Haider R."/>
            <person name="Moosa M.M."/>
            <person name="Elias S.M."/>
            <person name="Hasan A.M."/>
            <person name="Jahan S."/>
            <person name="Shafiuddin M."/>
            <person name="Mahmood N."/>
            <person name="Shommy N.S."/>
        </authorList>
    </citation>
    <scope>NUCLEOTIDE SEQUENCE [LARGE SCALE GENOMIC DNA]</scope>
    <source>
        <strain evidence="4">cv. O-4</strain>
    </source>
</reference>
<sequence length="426" mass="48293">MAPPKYQTLAKNSEEFRNTTGRLQTMGDPVITFLRESTGVRFLGPSVDESDVYSLSGYFPLLEKDSLLVQKSFVNLKRFLRSGNPIPSWPAPDHDVCSWIERLGPHYRSMWEEVGILSFLELCGHKPRLDRTIMGVFPLFWSSSFNVFVLALGWMSVTLRDISVLTGLSTGFGEPIVNHLCLKKCPDFRIEGEYEDFAKFHSHFRGQGLPCHNELIAFLLYWLSKFVFCSSNGHIRGELIPIVVALANGKRLDLGPAVLAQVYMGMGTLAKMIDSGHYGHISGPIWLVQLWFNLYFNHMGTKSPNPRAYENQRELSLALSTAPLYEDDPSTLMRKLLSEVHVNGGEFFFCPYRNLIDNGYPLYIIFDQSPPLRLQKLRAKRIKICEDEATLKSQQEVSSMNLESLIMALQNDVTGDLKSLLGEPRQ</sequence>
<protein>
    <recommendedName>
        <fullName evidence="2">Aminotransferase-like plant mobile domain-containing protein</fullName>
    </recommendedName>
</protein>
<keyword evidence="1" id="KW-1133">Transmembrane helix</keyword>
<dbReference type="Pfam" id="PF10536">
    <property type="entry name" value="PMD"/>
    <property type="match status" value="1"/>
</dbReference>
<gene>
    <name evidence="3" type="ORF">COLO4_35525</name>
</gene>
<feature type="transmembrane region" description="Helical" evidence="1">
    <location>
        <begin position="136"/>
        <end position="157"/>
    </location>
</feature>
<comment type="caution">
    <text evidence="3">The sequence shown here is derived from an EMBL/GenBank/DDBJ whole genome shotgun (WGS) entry which is preliminary data.</text>
</comment>
<dbReference type="PANTHER" id="PTHR46033">
    <property type="entry name" value="PROTEIN MAIN-LIKE 2"/>
    <property type="match status" value="1"/>
</dbReference>
<dbReference type="GO" id="GO:0010073">
    <property type="term" value="P:meristem maintenance"/>
    <property type="evidence" value="ECO:0007669"/>
    <property type="project" value="InterPro"/>
</dbReference>
<evidence type="ECO:0000313" key="4">
    <source>
        <dbReference type="Proteomes" id="UP000187203"/>
    </source>
</evidence>
<name>A0A1R3GFV6_9ROSI</name>
<keyword evidence="1" id="KW-0812">Transmembrane</keyword>
<dbReference type="OrthoDB" id="1152125at2759"/>
<dbReference type="Proteomes" id="UP000187203">
    <property type="component" value="Unassembled WGS sequence"/>
</dbReference>
<feature type="domain" description="Aminotransferase-like plant mobile" evidence="2">
    <location>
        <begin position="141"/>
        <end position="376"/>
    </location>
</feature>
<keyword evidence="4" id="KW-1185">Reference proteome</keyword>
<accession>A0A1R3GFV6</accession>
<dbReference type="AlphaFoldDB" id="A0A1R3GFV6"/>
<keyword evidence="1" id="KW-0472">Membrane</keyword>
<dbReference type="PANTHER" id="PTHR46033:SF1">
    <property type="entry name" value="PROTEIN MAIN-LIKE 2"/>
    <property type="match status" value="1"/>
</dbReference>
<evidence type="ECO:0000313" key="3">
    <source>
        <dbReference type="EMBL" id="OMO56949.1"/>
    </source>
</evidence>
<evidence type="ECO:0000256" key="1">
    <source>
        <dbReference type="SAM" id="Phobius"/>
    </source>
</evidence>
<evidence type="ECO:0000259" key="2">
    <source>
        <dbReference type="Pfam" id="PF10536"/>
    </source>
</evidence>
<dbReference type="EMBL" id="AWUE01022660">
    <property type="protein sequence ID" value="OMO56949.1"/>
    <property type="molecule type" value="Genomic_DNA"/>
</dbReference>
<dbReference type="InterPro" id="IPR044824">
    <property type="entry name" value="MAIN-like"/>
</dbReference>
<organism evidence="3 4">
    <name type="scientific">Corchorus olitorius</name>
    <dbReference type="NCBI Taxonomy" id="93759"/>
    <lineage>
        <taxon>Eukaryota</taxon>
        <taxon>Viridiplantae</taxon>
        <taxon>Streptophyta</taxon>
        <taxon>Embryophyta</taxon>
        <taxon>Tracheophyta</taxon>
        <taxon>Spermatophyta</taxon>
        <taxon>Magnoliopsida</taxon>
        <taxon>eudicotyledons</taxon>
        <taxon>Gunneridae</taxon>
        <taxon>Pentapetalae</taxon>
        <taxon>rosids</taxon>
        <taxon>malvids</taxon>
        <taxon>Malvales</taxon>
        <taxon>Malvaceae</taxon>
        <taxon>Grewioideae</taxon>
        <taxon>Apeibeae</taxon>
        <taxon>Corchorus</taxon>
    </lineage>
</organism>